<evidence type="ECO:0000313" key="2">
    <source>
        <dbReference type="Proteomes" id="UP000647183"/>
    </source>
</evidence>
<dbReference type="Proteomes" id="UP000647183">
    <property type="component" value="Unassembled WGS sequence"/>
</dbReference>
<dbReference type="RefSeq" id="WP_191727984.1">
    <property type="nucleotide sequence ID" value="NZ_JACSQJ010000001.1"/>
</dbReference>
<dbReference type="Pfam" id="PF11697">
    <property type="entry name" value="DUF3293"/>
    <property type="match status" value="1"/>
</dbReference>
<dbReference type="InterPro" id="IPR021710">
    <property type="entry name" value="DUF3293"/>
</dbReference>
<keyword evidence="2" id="KW-1185">Reference proteome</keyword>
<dbReference type="EMBL" id="JACSQJ010000001">
    <property type="protein sequence ID" value="MBD7986725.1"/>
    <property type="molecule type" value="Genomic_DNA"/>
</dbReference>
<protein>
    <submittedName>
        <fullName evidence="1">DUF3293 domain-containing protein</fullName>
    </submittedName>
</protein>
<proteinExistence type="predicted"/>
<organism evidence="1 2">
    <name type="scientific">Luteimonas colneyensis</name>
    <dbReference type="NCBI Taxonomy" id="2762230"/>
    <lineage>
        <taxon>Bacteria</taxon>
        <taxon>Pseudomonadati</taxon>
        <taxon>Pseudomonadota</taxon>
        <taxon>Gammaproteobacteria</taxon>
        <taxon>Lysobacterales</taxon>
        <taxon>Lysobacteraceae</taxon>
        <taxon>Luteimonas</taxon>
    </lineage>
</organism>
<reference evidence="1 2" key="1">
    <citation type="submission" date="2020-08" db="EMBL/GenBank/DDBJ databases">
        <title>A Genomic Blueprint of the Chicken Gut Microbiome.</title>
        <authorList>
            <person name="Gilroy R."/>
            <person name="Ravi A."/>
            <person name="Getino M."/>
            <person name="Pursley I."/>
            <person name="Horton D.L."/>
            <person name="Alikhan N.-F."/>
            <person name="Baker D."/>
            <person name="Gharbi K."/>
            <person name="Hall N."/>
            <person name="Watson M."/>
            <person name="Adriaenssens E.M."/>
            <person name="Foster-Nyarko E."/>
            <person name="Jarju S."/>
            <person name="Secka A."/>
            <person name="Antonio M."/>
            <person name="Oren A."/>
            <person name="Chaudhuri R."/>
            <person name="La Ragione R.M."/>
            <person name="Hildebrand F."/>
            <person name="Pallen M.J."/>
        </authorList>
    </citation>
    <scope>NUCLEOTIDE SEQUENCE [LARGE SCALE GENOMIC DNA]</scope>
    <source>
        <strain evidence="1 2">Sa2BVA3</strain>
    </source>
</reference>
<sequence>MRVPPSGHVPGIDEFTQRAGIALNPSMHYPPPAATEADVQRLTTAYLDAVYRWARDGDWHDIRIGLPVPGLELLHPRVRSFGLLSAWNPCSQPLDEASNRRADAALELELAARGIVHIPSFSSARNRSWREPGWVVFDVDSGLLDDLCRQFGQLGGLWWERGEPVRLRMQATKPAAFPDVPMVDWLE</sequence>
<accession>A0ABR8UFC9</accession>
<gene>
    <name evidence="1" type="ORF">H9645_01615</name>
</gene>
<comment type="caution">
    <text evidence="1">The sequence shown here is derived from an EMBL/GenBank/DDBJ whole genome shotgun (WGS) entry which is preliminary data.</text>
</comment>
<evidence type="ECO:0000313" key="1">
    <source>
        <dbReference type="EMBL" id="MBD7986725.1"/>
    </source>
</evidence>
<name>A0ABR8UFC9_9GAMM</name>